<organism evidence="1 2">
    <name type="scientific">Senna tora</name>
    <dbReference type="NCBI Taxonomy" id="362788"/>
    <lineage>
        <taxon>Eukaryota</taxon>
        <taxon>Viridiplantae</taxon>
        <taxon>Streptophyta</taxon>
        <taxon>Embryophyta</taxon>
        <taxon>Tracheophyta</taxon>
        <taxon>Spermatophyta</taxon>
        <taxon>Magnoliopsida</taxon>
        <taxon>eudicotyledons</taxon>
        <taxon>Gunneridae</taxon>
        <taxon>Pentapetalae</taxon>
        <taxon>rosids</taxon>
        <taxon>fabids</taxon>
        <taxon>Fabales</taxon>
        <taxon>Fabaceae</taxon>
        <taxon>Caesalpinioideae</taxon>
        <taxon>Cassia clade</taxon>
        <taxon>Senna</taxon>
    </lineage>
</organism>
<dbReference type="EMBL" id="JAAIUW010000008">
    <property type="protein sequence ID" value="KAF7820800.1"/>
    <property type="molecule type" value="Genomic_DNA"/>
</dbReference>
<sequence>MNRRCMSSGPSKIVATGVRLWSLRKLKIPLFKCYKVTENHA</sequence>
<proteinExistence type="predicted"/>
<gene>
    <name evidence="1" type="ORF">G2W53_026255</name>
</gene>
<comment type="caution">
    <text evidence="1">The sequence shown here is derived from an EMBL/GenBank/DDBJ whole genome shotgun (WGS) entry which is preliminary data.</text>
</comment>
<accession>A0A834TFG3</accession>
<reference evidence="1" key="1">
    <citation type="submission" date="2020-09" db="EMBL/GenBank/DDBJ databases">
        <title>Genome-Enabled Discovery of Anthraquinone Biosynthesis in Senna tora.</title>
        <authorList>
            <person name="Kang S.-H."/>
            <person name="Pandey R.P."/>
            <person name="Lee C.-M."/>
            <person name="Sim J.-S."/>
            <person name="Jeong J.-T."/>
            <person name="Choi B.-S."/>
            <person name="Jung M."/>
            <person name="Ginzburg D."/>
            <person name="Zhao K."/>
            <person name="Won S.Y."/>
            <person name="Oh T.-J."/>
            <person name="Yu Y."/>
            <person name="Kim N.-H."/>
            <person name="Lee O.R."/>
            <person name="Lee T.-H."/>
            <person name="Bashyal P."/>
            <person name="Kim T.-S."/>
            <person name="Lee W.-H."/>
            <person name="Kawkins C."/>
            <person name="Kim C.-K."/>
            <person name="Kim J.S."/>
            <person name="Ahn B.O."/>
            <person name="Rhee S.Y."/>
            <person name="Sohng J.K."/>
        </authorList>
    </citation>
    <scope>NUCLEOTIDE SEQUENCE</scope>
    <source>
        <tissue evidence="1">Leaf</tissue>
    </source>
</reference>
<keyword evidence="2" id="KW-1185">Reference proteome</keyword>
<dbReference type="AlphaFoldDB" id="A0A834TFG3"/>
<evidence type="ECO:0000313" key="2">
    <source>
        <dbReference type="Proteomes" id="UP000634136"/>
    </source>
</evidence>
<evidence type="ECO:0000313" key="1">
    <source>
        <dbReference type="EMBL" id="KAF7820800.1"/>
    </source>
</evidence>
<dbReference type="Proteomes" id="UP000634136">
    <property type="component" value="Unassembled WGS sequence"/>
</dbReference>
<name>A0A834TFG3_9FABA</name>
<protein>
    <submittedName>
        <fullName evidence="1">Uncharacterized protein</fullName>
    </submittedName>
</protein>